<dbReference type="PANTHER" id="PTHR30482:SF20">
    <property type="entry name" value="HIGH-AFFINITY BRANCHED-CHAIN AMINO ACID TRANSPORT SYSTEM PERMEASE PROTEIN LIVM"/>
    <property type="match status" value="1"/>
</dbReference>
<comment type="caution">
    <text evidence="7">The sequence shown here is derived from an EMBL/GenBank/DDBJ whole genome shotgun (WGS) entry which is preliminary data.</text>
</comment>
<dbReference type="GO" id="GO:0015658">
    <property type="term" value="F:branched-chain amino acid transmembrane transporter activity"/>
    <property type="evidence" value="ECO:0007669"/>
    <property type="project" value="InterPro"/>
</dbReference>
<dbReference type="GO" id="GO:0005886">
    <property type="term" value="C:plasma membrane"/>
    <property type="evidence" value="ECO:0007669"/>
    <property type="project" value="UniProtKB-SubCell"/>
</dbReference>
<dbReference type="InterPro" id="IPR001851">
    <property type="entry name" value="ABC_transp_permease"/>
</dbReference>
<evidence type="ECO:0000256" key="4">
    <source>
        <dbReference type="ARBA" id="ARBA00022989"/>
    </source>
</evidence>
<reference evidence="7" key="1">
    <citation type="journal article" date="2014" name="Int. J. Syst. Evol. Microbiol.">
        <title>Complete genome sequence of Corynebacterium casei LMG S-19264T (=DSM 44701T), isolated from a smear-ripened cheese.</title>
        <authorList>
            <consortium name="US DOE Joint Genome Institute (JGI-PGF)"/>
            <person name="Walter F."/>
            <person name="Albersmeier A."/>
            <person name="Kalinowski J."/>
            <person name="Ruckert C."/>
        </authorList>
    </citation>
    <scope>NUCLEOTIDE SEQUENCE</scope>
    <source>
        <strain evidence="7">CGMCC 1.12919</strain>
    </source>
</reference>
<sequence>MTDMPDLATASVPPAKAPTAWRGWLGSLAGRRTLLAVLGIAALAVLLAVPATASSRYIVYLGTLLALHGVLAVSLNIIMGFAGQFALAHAAFYGLGAYTSAILIRDFDLSFWASLPPTAAAAALLAAAIGYPSLRFTGGIHFALITFAFGELIRLVTANWHDLTGGPQGMQLGFSPEPLLGIDFGSTRGIYALAAGLLVISLAIAAAIRFSRFGRSLVAIREDEVLASSLGINVTANKMAAFVITSVLAALAGTIYGPFVGFISPEMMSASDSISVVGMLIVGGLGTLAGPIFGTLIFMGLPELLRVAKLYRLVILGLIIIAVVLFAPKGVAGVIDRLIRPKRGGAR</sequence>
<proteinExistence type="predicted"/>
<evidence type="ECO:0000313" key="8">
    <source>
        <dbReference type="Proteomes" id="UP000637002"/>
    </source>
</evidence>
<feature type="transmembrane region" description="Helical" evidence="6">
    <location>
        <begin position="110"/>
        <end position="131"/>
    </location>
</feature>
<feature type="transmembrane region" description="Helical" evidence="6">
    <location>
        <begin position="33"/>
        <end position="51"/>
    </location>
</feature>
<dbReference type="Pfam" id="PF02653">
    <property type="entry name" value="BPD_transp_2"/>
    <property type="match status" value="1"/>
</dbReference>
<protein>
    <submittedName>
        <fullName evidence="7">Branched-chain amino acid ABC transporter permease</fullName>
    </submittedName>
</protein>
<feature type="transmembrane region" description="Helical" evidence="6">
    <location>
        <begin position="239"/>
        <end position="264"/>
    </location>
</feature>
<gene>
    <name evidence="7" type="ORF">GCM10010994_03720</name>
</gene>
<evidence type="ECO:0000256" key="3">
    <source>
        <dbReference type="ARBA" id="ARBA00022692"/>
    </source>
</evidence>
<evidence type="ECO:0000256" key="5">
    <source>
        <dbReference type="ARBA" id="ARBA00023136"/>
    </source>
</evidence>
<evidence type="ECO:0000256" key="1">
    <source>
        <dbReference type="ARBA" id="ARBA00004651"/>
    </source>
</evidence>
<feature type="transmembrane region" description="Helical" evidence="6">
    <location>
        <begin position="57"/>
        <end position="78"/>
    </location>
</feature>
<feature type="transmembrane region" description="Helical" evidence="6">
    <location>
        <begin position="85"/>
        <end position="104"/>
    </location>
</feature>
<dbReference type="EMBL" id="BMGG01000001">
    <property type="protein sequence ID" value="GGC47828.1"/>
    <property type="molecule type" value="Genomic_DNA"/>
</dbReference>
<dbReference type="CDD" id="cd06581">
    <property type="entry name" value="TM_PBP1_LivM_like"/>
    <property type="match status" value="1"/>
</dbReference>
<feature type="transmembrane region" description="Helical" evidence="6">
    <location>
        <begin position="189"/>
        <end position="208"/>
    </location>
</feature>
<accession>A0A916TZJ8</accession>
<evidence type="ECO:0000256" key="6">
    <source>
        <dbReference type="SAM" id="Phobius"/>
    </source>
</evidence>
<keyword evidence="2" id="KW-1003">Cell membrane</keyword>
<dbReference type="AlphaFoldDB" id="A0A916TZJ8"/>
<dbReference type="RefSeq" id="WP_188607415.1">
    <property type="nucleotide sequence ID" value="NZ_BMGG01000001.1"/>
</dbReference>
<feature type="transmembrane region" description="Helical" evidence="6">
    <location>
        <begin position="310"/>
        <end position="328"/>
    </location>
</feature>
<feature type="transmembrane region" description="Helical" evidence="6">
    <location>
        <begin position="276"/>
        <end position="298"/>
    </location>
</feature>
<keyword evidence="5 6" id="KW-0472">Membrane</keyword>
<evidence type="ECO:0000313" key="7">
    <source>
        <dbReference type="EMBL" id="GGC47828.1"/>
    </source>
</evidence>
<keyword evidence="8" id="KW-1185">Reference proteome</keyword>
<dbReference type="Proteomes" id="UP000637002">
    <property type="component" value="Unassembled WGS sequence"/>
</dbReference>
<name>A0A916TZJ8_9HYPH</name>
<keyword evidence="4 6" id="KW-1133">Transmembrane helix</keyword>
<comment type="subcellular location">
    <subcellularLocation>
        <location evidence="1">Cell membrane</location>
        <topology evidence="1">Multi-pass membrane protein</topology>
    </subcellularLocation>
</comment>
<evidence type="ECO:0000256" key="2">
    <source>
        <dbReference type="ARBA" id="ARBA00022475"/>
    </source>
</evidence>
<organism evidence="7 8">
    <name type="scientific">Chelatococcus reniformis</name>
    <dbReference type="NCBI Taxonomy" id="1494448"/>
    <lineage>
        <taxon>Bacteria</taxon>
        <taxon>Pseudomonadati</taxon>
        <taxon>Pseudomonadota</taxon>
        <taxon>Alphaproteobacteria</taxon>
        <taxon>Hyphomicrobiales</taxon>
        <taxon>Chelatococcaceae</taxon>
        <taxon>Chelatococcus</taxon>
    </lineage>
</organism>
<dbReference type="PANTHER" id="PTHR30482">
    <property type="entry name" value="HIGH-AFFINITY BRANCHED-CHAIN AMINO ACID TRANSPORT SYSTEM PERMEASE"/>
    <property type="match status" value="1"/>
</dbReference>
<keyword evidence="3 6" id="KW-0812">Transmembrane</keyword>
<feature type="transmembrane region" description="Helical" evidence="6">
    <location>
        <begin position="138"/>
        <end position="157"/>
    </location>
</feature>
<dbReference type="InterPro" id="IPR043428">
    <property type="entry name" value="LivM-like"/>
</dbReference>
<reference evidence="7" key="2">
    <citation type="submission" date="2020-09" db="EMBL/GenBank/DDBJ databases">
        <authorList>
            <person name="Sun Q."/>
            <person name="Zhou Y."/>
        </authorList>
    </citation>
    <scope>NUCLEOTIDE SEQUENCE</scope>
    <source>
        <strain evidence="7">CGMCC 1.12919</strain>
    </source>
</reference>